<feature type="transmembrane region" description="Helical" evidence="5">
    <location>
        <begin position="300"/>
        <end position="317"/>
    </location>
</feature>
<protein>
    <recommendedName>
        <fullName evidence="6">Amino acid permease/ SLC12A domain-containing protein</fullName>
    </recommendedName>
</protein>
<dbReference type="PIRSF" id="PIRSF006060">
    <property type="entry name" value="AA_transporter"/>
    <property type="match status" value="1"/>
</dbReference>
<keyword evidence="3 5" id="KW-1133">Transmembrane helix</keyword>
<evidence type="ECO:0000256" key="1">
    <source>
        <dbReference type="ARBA" id="ARBA00004141"/>
    </source>
</evidence>
<evidence type="ECO:0000256" key="5">
    <source>
        <dbReference type="SAM" id="Phobius"/>
    </source>
</evidence>
<dbReference type="AlphaFoldDB" id="A0A4S3J4J6"/>
<feature type="transmembrane region" description="Helical" evidence="5">
    <location>
        <begin position="329"/>
        <end position="350"/>
    </location>
</feature>
<dbReference type="STRING" id="1220188.A0A4S3J4J6"/>
<evidence type="ECO:0000313" key="7">
    <source>
        <dbReference type="EMBL" id="THC89562.1"/>
    </source>
</evidence>
<keyword evidence="4 5" id="KW-0472">Membrane</keyword>
<dbReference type="PANTHER" id="PTHR43341">
    <property type="entry name" value="AMINO ACID PERMEASE"/>
    <property type="match status" value="1"/>
</dbReference>
<dbReference type="PANTHER" id="PTHR43341:SF9">
    <property type="entry name" value="DICARBOXYLIC AMINO ACID PERMEASE"/>
    <property type="match status" value="1"/>
</dbReference>
<gene>
    <name evidence="7" type="ORF">EYZ11_010986</name>
</gene>
<dbReference type="Gene3D" id="1.20.1740.10">
    <property type="entry name" value="Amino acid/polyamine transporter I"/>
    <property type="match status" value="1"/>
</dbReference>
<feature type="transmembrane region" description="Helical" evidence="5">
    <location>
        <begin position="250"/>
        <end position="272"/>
    </location>
</feature>
<keyword evidence="8" id="KW-1185">Reference proteome</keyword>
<name>A0A4S3J4J6_9EURO</name>
<proteinExistence type="predicted"/>
<feature type="domain" description="Amino acid permease/ SLC12A" evidence="6">
    <location>
        <begin position="18"/>
        <end position="129"/>
    </location>
</feature>
<dbReference type="GO" id="GO:0015171">
    <property type="term" value="F:amino acid transmembrane transporter activity"/>
    <property type="evidence" value="ECO:0007669"/>
    <property type="project" value="TreeGrafter"/>
</dbReference>
<feature type="transmembrane region" description="Helical" evidence="5">
    <location>
        <begin position="400"/>
        <end position="420"/>
    </location>
</feature>
<evidence type="ECO:0000313" key="8">
    <source>
        <dbReference type="Proteomes" id="UP000308092"/>
    </source>
</evidence>
<feature type="transmembrane region" description="Helical" evidence="5">
    <location>
        <begin position="370"/>
        <end position="388"/>
    </location>
</feature>
<feature type="transmembrane region" description="Helical" evidence="5">
    <location>
        <begin position="14"/>
        <end position="45"/>
    </location>
</feature>
<comment type="caution">
    <text evidence="7">The sequence shown here is derived from an EMBL/GenBank/DDBJ whole genome shotgun (WGS) entry which is preliminary data.</text>
</comment>
<evidence type="ECO:0000256" key="4">
    <source>
        <dbReference type="ARBA" id="ARBA00023136"/>
    </source>
</evidence>
<evidence type="ECO:0000259" key="6">
    <source>
        <dbReference type="Pfam" id="PF00324"/>
    </source>
</evidence>
<comment type="subcellular location">
    <subcellularLocation>
        <location evidence="1">Membrane</location>
        <topology evidence="1">Multi-pass membrane protein</topology>
    </subcellularLocation>
</comment>
<evidence type="ECO:0000256" key="3">
    <source>
        <dbReference type="ARBA" id="ARBA00022989"/>
    </source>
</evidence>
<feature type="transmembrane region" description="Helical" evidence="5">
    <location>
        <begin position="197"/>
        <end position="218"/>
    </location>
</feature>
<reference evidence="7 8" key="1">
    <citation type="submission" date="2019-03" db="EMBL/GenBank/DDBJ databases">
        <title>The genome sequence of a newly discovered highly antifungal drug resistant Aspergillus species, Aspergillus tanneri NIH 1004.</title>
        <authorList>
            <person name="Mounaud S."/>
            <person name="Singh I."/>
            <person name="Joardar V."/>
            <person name="Pakala S."/>
            <person name="Pakala S."/>
            <person name="Venepally P."/>
            <person name="Hoover J."/>
            <person name="Nierman W."/>
            <person name="Chung J."/>
            <person name="Losada L."/>
        </authorList>
    </citation>
    <scope>NUCLEOTIDE SEQUENCE [LARGE SCALE GENOMIC DNA]</scope>
    <source>
        <strain evidence="7 8">NIH1004</strain>
    </source>
</reference>
<dbReference type="GO" id="GO:0016020">
    <property type="term" value="C:membrane"/>
    <property type="evidence" value="ECO:0007669"/>
    <property type="project" value="UniProtKB-SubCell"/>
</dbReference>
<dbReference type="InterPro" id="IPR050524">
    <property type="entry name" value="APC_YAT"/>
</dbReference>
<keyword evidence="2 5" id="KW-0812">Transmembrane</keyword>
<dbReference type="Pfam" id="PF00324">
    <property type="entry name" value="AA_permease"/>
    <property type="match status" value="2"/>
</dbReference>
<sequence>MEQNKPHKVLKDRYLSLIIIGGAVSTGLLVGSIIGIVAFMVLSALGEMSSFAPMPCGLGGYASRFVDPALGFATGYCYALRYMLSTPNNLVAASLLMTFWVRNNVDPSVFITVALLVVLFINLISVKGFVLGGGPKYWKSPGAFAESPIEGAGGAFARAWTTMVHAIYAYGGTELVRAPLAESKNPRTAMAGSLRFTFFRIFSIYILSIFFLGLVVPYNSPKLAFSSDSKTSAAASPFVAAMKLAKIGGLAHVINACMLIFVVATATTDFYLATRTIYGIAVDGKAPAFLARTNKRGTPILAAVAPFLFCMLAYISIRTGSMPVFKYLTQVVVGFNVLSWISILTTHIAFCRAVKSQNIPSDRFPCRAAFRVWGSIAALVFLCIFILIKGAEVFIQDFDYGVLVVLYIDIPVYLVFIFGYKICYKTHRVRPTEADLTTGVSPVPFEEERAQKEAEDKVKIANAVGIKRVYRRFLALFY</sequence>
<feature type="domain" description="Amino acid permease/ SLC12A" evidence="6">
    <location>
        <begin position="135"/>
        <end position="428"/>
    </location>
</feature>
<accession>A0A4S3J4J6</accession>
<dbReference type="VEuPathDB" id="FungiDB:EYZ11_010986"/>
<dbReference type="EMBL" id="SOSA01000635">
    <property type="protein sequence ID" value="THC89562.1"/>
    <property type="molecule type" value="Genomic_DNA"/>
</dbReference>
<evidence type="ECO:0000256" key="2">
    <source>
        <dbReference type="ARBA" id="ARBA00022692"/>
    </source>
</evidence>
<organism evidence="7 8">
    <name type="scientific">Aspergillus tanneri</name>
    <dbReference type="NCBI Taxonomy" id="1220188"/>
    <lineage>
        <taxon>Eukaryota</taxon>
        <taxon>Fungi</taxon>
        <taxon>Dikarya</taxon>
        <taxon>Ascomycota</taxon>
        <taxon>Pezizomycotina</taxon>
        <taxon>Eurotiomycetes</taxon>
        <taxon>Eurotiomycetidae</taxon>
        <taxon>Eurotiales</taxon>
        <taxon>Aspergillaceae</taxon>
        <taxon>Aspergillus</taxon>
        <taxon>Aspergillus subgen. Circumdati</taxon>
    </lineage>
</organism>
<feature type="transmembrane region" description="Helical" evidence="5">
    <location>
        <begin position="109"/>
        <end position="130"/>
    </location>
</feature>
<dbReference type="Proteomes" id="UP000308092">
    <property type="component" value="Unassembled WGS sequence"/>
</dbReference>
<dbReference type="InterPro" id="IPR004841">
    <property type="entry name" value="AA-permease/SLC12A_dom"/>
</dbReference>